<dbReference type="RefSeq" id="WP_178051375.1">
    <property type="nucleotide sequence ID" value="NZ_JACOPH010000004.1"/>
</dbReference>
<accession>A0A923RTH7</accession>
<dbReference type="Proteomes" id="UP000606720">
    <property type="component" value="Unassembled WGS sequence"/>
</dbReference>
<protein>
    <submittedName>
        <fullName evidence="2">AtpZ/AtpI family protein</fullName>
    </submittedName>
</protein>
<dbReference type="AlphaFoldDB" id="A0A923RTH7"/>
<dbReference type="EMBL" id="JACOPH010000004">
    <property type="protein sequence ID" value="MBC5713875.1"/>
    <property type="molecule type" value="Genomic_DNA"/>
</dbReference>
<feature type="transmembrane region" description="Helical" evidence="1">
    <location>
        <begin position="41"/>
        <end position="61"/>
    </location>
</feature>
<proteinExistence type="predicted"/>
<reference evidence="2" key="1">
    <citation type="submission" date="2020-08" db="EMBL/GenBank/DDBJ databases">
        <title>Genome public.</title>
        <authorList>
            <person name="Liu C."/>
            <person name="Sun Q."/>
        </authorList>
    </citation>
    <scope>NUCLEOTIDE SEQUENCE</scope>
    <source>
        <strain evidence="2">BX1005</strain>
    </source>
</reference>
<sequence length="83" mass="9626">MKYKKNVYQSIAMITQFGINMIVPIFMCTLLGVYIGKKFDMMIIVIPLFIIGALAGFRNVYIMAKKIFEQESDRDTKHVKKTQ</sequence>
<keyword evidence="1" id="KW-0472">Membrane</keyword>
<gene>
    <name evidence="2" type="ORF">H8S17_06550</name>
</gene>
<keyword evidence="1" id="KW-0812">Transmembrane</keyword>
<keyword evidence="1" id="KW-1133">Transmembrane helix</keyword>
<dbReference type="Pfam" id="PF09527">
    <property type="entry name" value="ATPase_gene1"/>
    <property type="match status" value="1"/>
</dbReference>
<feature type="transmembrane region" description="Helical" evidence="1">
    <location>
        <begin position="12"/>
        <end position="35"/>
    </location>
</feature>
<organism evidence="2 3">
    <name type="scientific">Roseburia zhanii</name>
    <dbReference type="NCBI Taxonomy" id="2763064"/>
    <lineage>
        <taxon>Bacteria</taxon>
        <taxon>Bacillati</taxon>
        <taxon>Bacillota</taxon>
        <taxon>Clostridia</taxon>
        <taxon>Lachnospirales</taxon>
        <taxon>Lachnospiraceae</taxon>
        <taxon>Roseburia</taxon>
    </lineage>
</organism>
<dbReference type="InterPro" id="IPR032820">
    <property type="entry name" value="ATPase_put"/>
</dbReference>
<evidence type="ECO:0000313" key="3">
    <source>
        <dbReference type="Proteomes" id="UP000606720"/>
    </source>
</evidence>
<evidence type="ECO:0000256" key="1">
    <source>
        <dbReference type="SAM" id="Phobius"/>
    </source>
</evidence>
<evidence type="ECO:0000313" key="2">
    <source>
        <dbReference type="EMBL" id="MBC5713875.1"/>
    </source>
</evidence>
<keyword evidence="3" id="KW-1185">Reference proteome</keyword>
<name>A0A923RTH7_9FIRM</name>
<comment type="caution">
    <text evidence="2">The sequence shown here is derived from an EMBL/GenBank/DDBJ whole genome shotgun (WGS) entry which is preliminary data.</text>
</comment>